<feature type="non-terminal residue" evidence="2">
    <location>
        <position position="1"/>
    </location>
</feature>
<feature type="region of interest" description="Disordered" evidence="1">
    <location>
        <begin position="1"/>
        <end position="21"/>
    </location>
</feature>
<protein>
    <recommendedName>
        <fullName evidence="4">Excalibur calcium-binding domain-containing protein</fullName>
    </recommendedName>
</protein>
<evidence type="ECO:0000256" key="1">
    <source>
        <dbReference type="SAM" id="MobiDB-lite"/>
    </source>
</evidence>
<proteinExistence type="predicted"/>
<gene>
    <name evidence="2" type="ORF">ICN82_18935</name>
</gene>
<dbReference type="AlphaFoldDB" id="A0A8J6Z952"/>
<dbReference type="EMBL" id="JACVXA010000081">
    <property type="protein sequence ID" value="MBE3640284.1"/>
    <property type="molecule type" value="Genomic_DNA"/>
</dbReference>
<sequence length="71" mass="6843">AAFAAGTSHAPGTARYARPAGPGTGSCAPYADAAAAQQAFLAAGGPQQDALGLDADGDGFVCGFDPAPYRS</sequence>
<evidence type="ECO:0000313" key="3">
    <source>
        <dbReference type="Proteomes" id="UP000609121"/>
    </source>
</evidence>
<dbReference type="Proteomes" id="UP000609121">
    <property type="component" value="Unassembled WGS sequence"/>
</dbReference>
<evidence type="ECO:0000313" key="2">
    <source>
        <dbReference type="EMBL" id="MBE3640284.1"/>
    </source>
</evidence>
<reference evidence="2" key="1">
    <citation type="submission" date="2020-09" db="EMBL/GenBank/DDBJ databases">
        <title>A novel bacterium of genus Mangrovicoccus, isolated from South China Sea.</title>
        <authorList>
            <person name="Huang H."/>
            <person name="Mo K."/>
            <person name="Hu Y."/>
        </authorList>
    </citation>
    <scope>NUCLEOTIDE SEQUENCE</scope>
    <source>
        <strain evidence="2">HB182678</strain>
    </source>
</reference>
<name>A0A8J6Z952_9RHOB</name>
<evidence type="ECO:0008006" key="4">
    <source>
        <dbReference type="Google" id="ProtNLM"/>
    </source>
</evidence>
<accession>A0A8J6Z952</accession>
<keyword evidence="3" id="KW-1185">Reference proteome</keyword>
<organism evidence="2 3">
    <name type="scientific">Mangrovicoccus algicola</name>
    <dbReference type="NCBI Taxonomy" id="2771008"/>
    <lineage>
        <taxon>Bacteria</taxon>
        <taxon>Pseudomonadati</taxon>
        <taxon>Pseudomonadota</taxon>
        <taxon>Alphaproteobacteria</taxon>
        <taxon>Rhodobacterales</taxon>
        <taxon>Paracoccaceae</taxon>
        <taxon>Mangrovicoccus</taxon>
    </lineage>
</organism>
<comment type="caution">
    <text evidence="2">The sequence shown here is derived from an EMBL/GenBank/DDBJ whole genome shotgun (WGS) entry which is preliminary data.</text>
</comment>